<evidence type="ECO:0000313" key="4">
    <source>
        <dbReference type="Proteomes" id="UP000475249"/>
    </source>
</evidence>
<evidence type="ECO:0000259" key="2">
    <source>
        <dbReference type="Pfam" id="PF03629"/>
    </source>
</evidence>
<feature type="domain" description="Sialate O-acetylesterase" evidence="2">
    <location>
        <begin position="30"/>
        <end position="262"/>
    </location>
</feature>
<protein>
    <submittedName>
        <fullName evidence="3">Sialate O-acetylesterase</fullName>
    </submittedName>
</protein>
<keyword evidence="1" id="KW-0378">Hydrolase</keyword>
<dbReference type="Pfam" id="PF03629">
    <property type="entry name" value="SASA"/>
    <property type="match status" value="1"/>
</dbReference>
<dbReference type="Gene3D" id="3.40.50.1110">
    <property type="entry name" value="SGNH hydrolase"/>
    <property type="match status" value="1"/>
</dbReference>
<dbReference type="EMBL" id="WXYO01000008">
    <property type="protein sequence ID" value="NAS14078.1"/>
    <property type="molecule type" value="Genomic_DNA"/>
</dbReference>
<comment type="caution">
    <text evidence="3">The sequence shown here is derived from an EMBL/GenBank/DDBJ whole genome shotgun (WGS) entry which is preliminary data.</text>
</comment>
<reference evidence="3 4" key="1">
    <citation type="submission" date="2020-01" db="EMBL/GenBank/DDBJ databases">
        <title>Bacteria diversity of Porities sp.</title>
        <authorList>
            <person name="Wang G."/>
        </authorList>
    </citation>
    <scope>NUCLEOTIDE SEQUENCE [LARGE SCALE GENOMIC DNA]</scope>
    <source>
        <strain evidence="3 4">R33</strain>
    </source>
</reference>
<dbReference type="InterPro" id="IPR005181">
    <property type="entry name" value="SASA"/>
</dbReference>
<evidence type="ECO:0000256" key="1">
    <source>
        <dbReference type="ARBA" id="ARBA00022801"/>
    </source>
</evidence>
<accession>A0A6L9EHW1</accession>
<dbReference type="GO" id="GO:0016788">
    <property type="term" value="F:hydrolase activity, acting on ester bonds"/>
    <property type="evidence" value="ECO:0007669"/>
    <property type="project" value="UniProtKB-ARBA"/>
</dbReference>
<proteinExistence type="predicted"/>
<dbReference type="InterPro" id="IPR052940">
    <property type="entry name" value="Carb_Esterase_6"/>
</dbReference>
<organism evidence="3 4">
    <name type="scientific">Poritiphilus flavus</name>
    <dbReference type="NCBI Taxonomy" id="2697053"/>
    <lineage>
        <taxon>Bacteria</taxon>
        <taxon>Pseudomonadati</taxon>
        <taxon>Bacteroidota</taxon>
        <taxon>Flavobacteriia</taxon>
        <taxon>Flavobacteriales</taxon>
        <taxon>Flavobacteriaceae</taxon>
        <taxon>Poritiphilus</taxon>
    </lineage>
</organism>
<keyword evidence="4" id="KW-1185">Reference proteome</keyword>
<dbReference type="PANTHER" id="PTHR31988:SF19">
    <property type="entry name" value="9-O-ACETYL-N-ACETYLNEURAMINIC ACID DEACETYLASE-RELATED"/>
    <property type="match status" value="1"/>
</dbReference>
<dbReference type="AlphaFoldDB" id="A0A6L9EHW1"/>
<dbReference type="PANTHER" id="PTHR31988">
    <property type="entry name" value="ESTERASE, PUTATIVE (DUF303)-RELATED"/>
    <property type="match status" value="1"/>
</dbReference>
<dbReference type="PROSITE" id="PS51257">
    <property type="entry name" value="PROKAR_LIPOPROTEIN"/>
    <property type="match status" value="1"/>
</dbReference>
<name>A0A6L9EHW1_9FLAO</name>
<dbReference type="InterPro" id="IPR036514">
    <property type="entry name" value="SGNH_hydro_sf"/>
</dbReference>
<gene>
    <name evidence="3" type="ORF">GTQ38_18860</name>
</gene>
<sequence length="268" mass="30861">MKRLLPYILLIHWLYGCQKEAVEVDYEKPYNVILIAGQSNTYSGVGLDSKFDHSHEQIKQLGRFGSDNLRVIKAQEPLQHHSKAKGKVGFAMTFAKLLFDHLKDGSDILIIPCGHGGTGFTDRKWNKGDELYQDAIARVKLVLHEYKNSELKAILWHQGERDIGNGSYQVHLDDFIQNFRQDIGQENVPFILGGMVPFWVEQEEARQKIQEIISETPERLGNVGYVDPEYPFLIEKTNNFHDEVHFDAKGQRELGRRYFNQFKAITGK</sequence>
<dbReference type="SUPFAM" id="SSF52266">
    <property type="entry name" value="SGNH hydrolase"/>
    <property type="match status" value="1"/>
</dbReference>
<evidence type="ECO:0000313" key="3">
    <source>
        <dbReference type="EMBL" id="NAS14078.1"/>
    </source>
</evidence>
<dbReference type="RefSeq" id="WP_161437107.1">
    <property type="nucleotide sequence ID" value="NZ_WXYO01000008.1"/>
</dbReference>
<dbReference type="Proteomes" id="UP000475249">
    <property type="component" value="Unassembled WGS sequence"/>
</dbReference>